<evidence type="ECO:0000313" key="3">
    <source>
        <dbReference type="Proteomes" id="UP000019373"/>
    </source>
</evidence>
<keyword evidence="3" id="KW-1185">Reference proteome</keyword>
<gene>
    <name evidence="2" type="ORF">EPUS_02559</name>
</gene>
<dbReference type="EMBL" id="KE721301">
    <property type="protein sequence ID" value="ERF70693.1"/>
    <property type="molecule type" value="Genomic_DNA"/>
</dbReference>
<dbReference type="RefSeq" id="XP_007803751.1">
    <property type="nucleotide sequence ID" value="XM_007805560.1"/>
</dbReference>
<accession>U1GF33</accession>
<feature type="transmembrane region" description="Helical" evidence="1">
    <location>
        <begin position="34"/>
        <end position="59"/>
    </location>
</feature>
<dbReference type="HOGENOM" id="CLU_014247_0_0_1"/>
<dbReference type="OrthoDB" id="3540210at2759"/>
<reference evidence="3" key="1">
    <citation type="journal article" date="2014" name="BMC Genomics">
        <title>Genome characteristics reveal the impact of lichenization on lichen-forming fungus Endocarpon pusillum Hedwig (Verrucariales, Ascomycota).</title>
        <authorList>
            <person name="Wang Y.-Y."/>
            <person name="Liu B."/>
            <person name="Zhang X.-Y."/>
            <person name="Zhou Q.-M."/>
            <person name="Zhang T."/>
            <person name="Li H."/>
            <person name="Yu Y.-F."/>
            <person name="Zhang X.-L."/>
            <person name="Hao X.-Y."/>
            <person name="Wang M."/>
            <person name="Wang L."/>
            <person name="Wei J.-C."/>
        </authorList>
    </citation>
    <scope>NUCLEOTIDE SEQUENCE [LARGE SCALE GENOMIC DNA]</scope>
    <source>
        <strain evidence="3">Z07020 / HMAS-L-300199</strain>
    </source>
</reference>
<name>U1GF33_ENDPU</name>
<keyword evidence="1" id="KW-0472">Membrane</keyword>
<dbReference type="AlphaFoldDB" id="U1GF33"/>
<feature type="transmembrane region" description="Helical" evidence="1">
    <location>
        <begin position="525"/>
        <end position="549"/>
    </location>
</feature>
<sequence>MSADSTSIYTGFWVNWSHGRVLGSTITLSARNSAILTSFIATFVTIVGAQLWKILCFIFHQSRASQKPKDGLYHQHQNVFRNSSTPGGAAWSFILQSWHWSGRARHVMLRSLPWALFSISYIVVFAVLSIFASSEVTKAAGQDRLIQSSQCGYWGTNRSTNAEGHYQPGQGAFAAKVLKDSQDASAYARRCYDGSADALGCDMYATPVIRWEGKATDCPFRDNICWRNNTYQMDTGLLDSHDDLGINTPVEERLKYRRVTTCAVLVEEGYIEQNNDSALVTWNYGPSGDRNYTISYSKYAVRSNIGYIVNTNYANAGGHSSWTPAAPLNRTDADVQMVFISANSMLYSVPVDDPVFSAHLVSNISLTGNDGQELVYYEADSYLSPIACTEQHQICHGDACTPLSAYGVVFSQSQGLTELQEAISQRLAFAAIFTGVAQVINGRSGTALRALETAQAIHQVSLPANQWQVELSSWFNTGLVILQNVLRDYASPTNLGPGSYVRAPETPAEVAMCSIQKTQATYGTISFSVLGLAIILVVGAIVLVLSCILETAASFIGLESYQNWILDDKLQLQRMVFEGRGVSWLNTRGPIPVTAAGERFPSVAHLPESQALMFEDDKAVGVNVREFR</sequence>
<proteinExistence type="predicted"/>
<dbReference type="eggNOG" id="ENOG502SHTF">
    <property type="taxonomic scope" value="Eukaryota"/>
</dbReference>
<dbReference type="OMA" id="SYARQCY"/>
<keyword evidence="1" id="KW-1133">Transmembrane helix</keyword>
<dbReference type="Proteomes" id="UP000019373">
    <property type="component" value="Unassembled WGS sequence"/>
</dbReference>
<keyword evidence="1" id="KW-0812">Transmembrane</keyword>
<feature type="transmembrane region" description="Helical" evidence="1">
    <location>
        <begin position="112"/>
        <end position="132"/>
    </location>
</feature>
<dbReference type="GeneID" id="19237612"/>
<evidence type="ECO:0000256" key="1">
    <source>
        <dbReference type="SAM" id="Phobius"/>
    </source>
</evidence>
<protein>
    <submittedName>
        <fullName evidence="2">Uncharacterized protein</fullName>
    </submittedName>
</protein>
<organism evidence="2 3">
    <name type="scientific">Endocarpon pusillum (strain Z07020 / HMAS-L-300199)</name>
    <name type="common">Lichen-forming fungus</name>
    <dbReference type="NCBI Taxonomy" id="1263415"/>
    <lineage>
        <taxon>Eukaryota</taxon>
        <taxon>Fungi</taxon>
        <taxon>Dikarya</taxon>
        <taxon>Ascomycota</taxon>
        <taxon>Pezizomycotina</taxon>
        <taxon>Eurotiomycetes</taxon>
        <taxon>Chaetothyriomycetidae</taxon>
        <taxon>Verrucariales</taxon>
        <taxon>Verrucariaceae</taxon>
        <taxon>Endocarpon</taxon>
    </lineage>
</organism>
<evidence type="ECO:0000313" key="2">
    <source>
        <dbReference type="EMBL" id="ERF70693.1"/>
    </source>
</evidence>